<evidence type="ECO:0000256" key="2">
    <source>
        <dbReference type="ARBA" id="ARBA00022588"/>
    </source>
</evidence>
<dbReference type="InterPro" id="IPR050546">
    <property type="entry name" value="Glycosyl_Hydrlase_16"/>
</dbReference>
<gene>
    <name evidence="8" type="primary">BGBP_0</name>
    <name evidence="8" type="ORF">g.69252</name>
</gene>
<keyword evidence="5" id="KW-0732">Signal</keyword>
<dbReference type="Pfam" id="PF15886">
    <property type="entry name" value="CBM39"/>
    <property type="match status" value="1"/>
</dbReference>
<feature type="domain" description="CBM39" evidence="7">
    <location>
        <begin position="19"/>
        <end position="119"/>
    </location>
</feature>
<dbReference type="InterPro" id="IPR031756">
    <property type="entry name" value="BGBP_N"/>
</dbReference>
<comment type="similarity">
    <text evidence="1">Belongs to the insect beta-1,3-glucan binding protein family.</text>
</comment>
<name>A0A146M023_LYGHE</name>
<evidence type="ECO:0000259" key="7">
    <source>
        <dbReference type="PROSITE" id="PS51969"/>
    </source>
</evidence>
<dbReference type="GO" id="GO:0030246">
    <property type="term" value="F:carbohydrate binding"/>
    <property type="evidence" value="ECO:0007669"/>
    <property type="project" value="InterPro"/>
</dbReference>
<dbReference type="GO" id="GO:0045087">
    <property type="term" value="P:innate immune response"/>
    <property type="evidence" value="ECO:0007669"/>
    <property type="project" value="UniProtKB-KW"/>
</dbReference>
<dbReference type="EMBL" id="GDHC01005438">
    <property type="protein sequence ID" value="JAQ13191.1"/>
    <property type="molecule type" value="Transcribed_RNA"/>
</dbReference>
<protein>
    <submittedName>
        <fullName evidence="8">Beta-1,3-glucan-binding protein</fullName>
    </submittedName>
</protein>
<dbReference type="InterPro" id="IPR043030">
    <property type="entry name" value="BGBP_N_sf"/>
</dbReference>
<dbReference type="Gene3D" id="2.60.120.200">
    <property type="match status" value="1"/>
</dbReference>
<evidence type="ECO:0000313" key="8">
    <source>
        <dbReference type="EMBL" id="JAQ13191.1"/>
    </source>
</evidence>
<feature type="domain" description="GH16" evidence="6">
    <location>
        <begin position="141"/>
        <end position="469"/>
    </location>
</feature>
<feature type="region of interest" description="Disordered" evidence="4">
    <location>
        <begin position="119"/>
        <end position="156"/>
    </location>
</feature>
<reference evidence="8" key="1">
    <citation type="journal article" date="2016" name="Gigascience">
        <title>De novo construction of an expanded transcriptome assembly for the western tarnished plant bug, Lygus hesperus.</title>
        <authorList>
            <person name="Tassone E.E."/>
            <person name="Geib S.M."/>
            <person name="Hall B."/>
            <person name="Fabrick J.A."/>
            <person name="Brent C.S."/>
            <person name="Hull J.J."/>
        </authorList>
    </citation>
    <scope>NUCLEOTIDE SEQUENCE</scope>
</reference>
<dbReference type="InterPro" id="IPR000757">
    <property type="entry name" value="Beta-glucanase-like"/>
</dbReference>
<feature type="chain" id="PRO_5012362248" evidence="5">
    <location>
        <begin position="16"/>
        <end position="469"/>
    </location>
</feature>
<feature type="compositionally biased region" description="Polar residues" evidence="4">
    <location>
        <begin position="128"/>
        <end position="151"/>
    </location>
</feature>
<keyword evidence="3" id="KW-0391">Immunity</keyword>
<proteinExistence type="inferred from homology"/>
<feature type="signal peptide" evidence="5">
    <location>
        <begin position="1"/>
        <end position="15"/>
    </location>
</feature>
<evidence type="ECO:0000256" key="4">
    <source>
        <dbReference type="SAM" id="MobiDB-lite"/>
    </source>
</evidence>
<evidence type="ECO:0000256" key="5">
    <source>
        <dbReference type="SAM" id="SignalP"/>
    </source>
</evidence>
<dbReference type="PROSITE" id="PS51762">
    <property type="entry name" value="GH16_2"/>
    <property type="match status" value="1"/>
</dbReference>
<dbReference type="PROSITE" id="PS51969">
    <property type="entry name" value="CBM39"/>
    <property type="match status" value="1"/>
</dbReference>
<evidence type="ECO:0000259" key="6">
    <source>
        <dbReference type="PROSITE" id="PS51762"/>
    </source>
</evidence>
<dbReference type="InterPro" id="IPR013320">
    <property type="entry name" value="ConA-like_dom_sf"/>
</dbReference>
<dbReference type="GO" id="GO:0005975">
    <property type="term" value="P:carbohydrate metabolic process"/>
    <property type="evidence" value="ECO:0007669"/>
    <property type="project" value="InterPro"/>
</dbReference>
<keyword evidence="2" id="KW-0399">Innate immunity</keyword>
<evidence type="ECO:0000256" key="3">
    <source>
        <dbReference type="ARBA" id="ARBA00022859"/>
    </source>
</evidence>
<sequence length="469" mass="53064">MLISLALLLIPAVHCVEDFVFPKHRIQILEPKGFKVFLNDVEGASLFAVHINVNREIEHLEAGDVSVDIVKKKNGRWTYHNKSKTLKKGDSLHYWLYIIVNGLGYRLDNQKYVVGEVSDDGIKEPSKPKTTTSERPNIANKDTNCTPSPSEFDTRPPCSGQVMFHDDFSGDLEENWSYDVRFSDAPESDFTVWTNDFNTSGLSKGKLFIRPKLLEDISNDTYVSQGTLQLKSCTSRIKKNCQRSGISWSILPPIVSSRITTKNSFSFLYGEVEIRAKLPTGDWIVPQLWLEPKEVAYGAQSGRMFLGKAVGNPSLKDSQNNEIGGKLLQQGFSLSPKRVRNFQKKSGTPWSSDYHVYKLRWAPDSISFFVDGEELGRVAPREDNPLNKALEGGTPLAPFDREFYLNLGVHVGGREDFPDGSVSGGKPKPWENDKVKHTLDFWRKKDDWYPTWETPHNQLTVDYVKVTAL</sequence>
<organism evidence="8">
    <name type="scientific">Lygus hesperus</name>
    <name type="common">Western plant bug</name>
    <dbReference type="NCBI Taxonomy" id="30085"/>
    <lineage>
        <taxon>Eukaryota</taxon>
        <taxon>Metazoa</taxon>
        <taxon>Ecdysozoa</taxon>
        <taxon>Arthropoda</taxon>
        <taxon>Hexapoda</taxon>
        <taxon>Insecta</taxon>
        <taxon>Pterygota</taxon>
        <taxon>Neoptera</taxon>
        <taxon>Paraneoptera</taxon>
        <taxon>Hemiptera</taxon>
        <taxon>Heteroptera</taxon>
        <taxon>Panheteroptera</taxon>
        <taxon>Cimicomorpha</taxon>
        <taxon>Miridae</taxon>
        <taxon>Mirini</taxon>
        <taxon>Lygus</taxon>
    </lineage>
</organism>
<dbReference type="SUPFAM" id="SSF49899">
    <property type="entry name" value="Concanavalin A-like lectins/glucanases"/>
    <property type="match status" value="1"/>
</dbReference>
<dbReference type="PANTHER" id="PTHR10963:SF60">
    <property type="entry name" value="GRAM-NEGATIVE BACTERIA-BINDING PROTEIN 1-RELATED"/>
    <property type="match status" value="1"/>
</dbReference>
<dbReference type="Pfam" id="PF00722">
    <property type="entry name" value="Glyco_hydro_16"/>
    <property type="match status" value="1"/>
</dbReference>
<dbReference type="Gene3D" id="2.60.40.2140">
    <property type="entry name" value="Beta-1,3-glucan-recognition protein, N-terminal domain"/>
    <property type="match status" value="1"/>
</dbReference>
<dbReference type="PANTHER" id="PTHR10963">
    <property type="entry name" value="GLYCOSYL HYDROLASE-RELATED"/>
    <property type="match status" value="1"/>
</dbReference>
<evidence type="ECO:0000256" key="1">
    <source>
        <dbReference type="ARBA" id="ARBA00008781"/>
    </source>
</evidence>
<dbReference type="GO" id="GO:0004553">
    <property type="term" value="F:hydrolase activity, hydrolyzing O-glycosyl compounds"/>
    <property type="evidence" value="ECO:0007669"/>
    <property type="project" value="InterPro"/>
</dbReference>
<dbReference type="AlphaFoldDB" id="A0A146M023"/>
<accession>A0A146M023</accession>